<keyword evidence="7" id="KW-1185">Reference proteome</keyword>
<dbReference type="KEGG" id="mng:MNEG_7181"/>
<gene>
    <name evidence="6" type="ORF">MNEG_7181</name>
</gene>
<dbReference type="PRINTS" id="PR01182">
    <property type="entry name" value="ORNDCRBXLASE"/>
</dbReference>
<dbReference type="Gene3D" id="2.40.37.10">
    <property type="entry name" value="Lyase, Ornithine Decarboxylase, Chain A, domain 1"/>
    <property type="match status" value="1"/>
</dbReference>
<dbReference type="PRINTS" id="PR01179">
    <property type="entry name" value="ODADCRBXLASE"/>
</dbReference>
<dbReference type="SUPFAM" id="SSF50621">
    <property type="entry name" value="Alanine racemase C-terminal domain-like"/>
    <property type="match status" value="1"/>
</dbReference>
<dbReference type="InterPro" id="IPR029066">
    <property type="entry name" value="PLP-binding_barrel"/>
</dbReference>
<dbReference type="Gene3D" id="3.20.20.10">
    <property type="entry name" value="Alanine racemase"/>
    <property type="match status" value="1"/>
</dbReference>
<dbReference type="Pfam" id="PF02784">
    <property type="entry name" value="Orn_Arg_deC_N"/>
    <property type="match status" value="1"/>
</dbReference>
<comment type="cofactor">
    <cofactor evidence="1 3">
        <name>pyridoxal 5'-phosphate</name>
        <dbReference type="ChEBI" id="CHEBI:597326"/>
    </cofactor>
</comment>
<dbReference type="EMBL" id="KK101468">
    <property type="protein sequence ID" value="KIZ00782.1"/>
    <property type="molecule type" value="Genomic_DNA"/>
</dbReference>
<keyword evidence="2 3" id="KW-0663">Pyridoxal phosphate</keyword>
<dbReference type="AlphaFoldDB" id="A0A0D2MJI8"/>
<dbReference type="GeneID" id="25740057"/>
<sequence>MTATAGQPLKRLRGLQAAAHERRSAALAAAIHEGLLQEDVLDFTPTAILMDVDLIEATIAHLRHGAGYPEDTLHTVAVKANPVGGVLRIFLEAGMGAEVASLGELAQALHVGFPPDRIVFDSPAKTAAELEFALARGVPTNLDNFQELARAAALVAAHPEWLERPGGLAVGLRINPQVGSGSIAALSTGGAVSKFGLPLSECREELVAAFVAHPWLNMLHLHVGSQGLPTSLIVEGAAKVVLLRRRVPALFDPDRGVRLMTENGRSLLAKAGCVVSRVEYTKASGGRRIAVCHAGADLLMRACYMPETWGMRVRVCDSRGAPKEPRSSAGAGSGEDGGGGDVSGGDVSVGGLTGDGVELEIQDIAGPLCFQGDRLATAALLPRCEVGDWVMVLDAGAYTLSMASRYNSRSSPAVYGFSGGPSSGAASSGDAGVWAVKLRKLRGRETLQQVLDYWNIE</sequence>
<dbReference type="RefSeq" id="XP_013899801.1">
    <property type="nucleotide sequence ID" value="XM_014044347.1"/>
</dbReference>
<dbReference type="UniPathway" id="UPA00535">
    <property type="reaction ID" value="UER00288"/>
</dbReference>
<reference evidence="6 7" key="1">
    <citation type="journal article" date="2013" name="BMC Genomics">
        <title>Reconstruction of the lipid metabolism for the microalga Monoraphidium neglectum from its genome sequence reveals characteristics suitable for biofuel production.</title>
        <authorList>
            <person name="Bogen C."/>
            <person name="Al-Dilaimi A."/>
            <person name="Albersmeier A."/>
            <person name="Wichmann J."/>
            <person name="Grundmann M."/>
            <person name="Rupp O."/>
            <person name="Lauersen K.J."/>
            <person name="Blifernez-Klassen O."/>
            <person name="Kalinowski J."/>
            <person name="Goesmann A."/>
            <person name="Mussgnug J.H."/>
            <person name="Kruse O."/>
        </authorList>
    </citation>
    <scope>NUCLEOTIDE SEQUENCE [LARGE SCALE GENOMIC DNA]</scope>
    <source>
        <strain evidence="6 7">SAG 48.87</strain>
    </source>
</reference>
<dbReference type="InterPro" id="IPR000183">
    <property type="entry name" value="Orn/DAP/Arg_de-COase"/>
</dbReference>
<feature type="modified residue" description="N6-(pyridoxal phosphate)lysine" evidence="3">
    <location>
        <position position="79"/>
    </location>
</feature>
<evidence type="ECO:0000259" key="5">
    <source>
        <dbReference type="Pfam" id="PF02784"/>
    </source>
</evidence>
<keyword evidence="6" id="KW-0456">Lyase</keyword>
<dbReference type="GO" id="GO:0008836">
    <property type="term" value="F:diaminopimelate decarboxylase activity"/>
    <property type="evidence" value="ECO:0007669"/>
    <property type="project" value="UniProtKB-EC"/>
</dbReference>
<dbReference type="GO" id="GO:0009089">
    <property type="term" value="P:lysine biosynthetic process via diaminopimelate"/>
    <property type="evidence" value="ECO:0007669"/>
    <property type="project" value="TreeGrafter"/>
</dbReference>
<feature type="compositionally biased region" description="Gly residues" evidence="4">
    <location>
        <begin position="331"/>
        <end position="347"/>
    </location>
</feature>
<evidence type="ECO:0000313" key="7">
    <source>
        <dbReference type="Proteomes" id="UP000054498"/>
    </source>
</evidence>
<evidence type="ECO:0000256" key="4">
    <source>
        <dbReference type="SAM" id="MobiDB-lite"/>
    </source>
</evidence>
<dbReference type="InterPro" id="IPR022644">
    <property type="entry name" value="De-COase2_N"/>
</dbReference>
<feature type="active site" description="Proton donor" evidence="3">
    <location>
        <position position="369"/>
    </location>
</feature>
<evidence type="ECO:0000256" key="3">
    <source>
        <dbReference type="PIRSR" id="PIRSR600183-50"/>
    </source>
</evidence>
<organism evidence="6 7">
    <name type="scientific">Monoraphidium neglectum</name>
    <dbReference type="NCBI Taxonomy" id="145388"/>
    <lineage>
        <taxon>Eukaryota</taxon>
        <taxon>Viridiplantae</taxon>
        <taxon>Chlorophyta</taxon>
        <taxon>core chlorophytes</taxon>
        <taxon>Chlorophyceae</taxon>
        <taxon>CS clade</taxon>
        <taxon>Sphaeropleales</taxon>
        <taxon>Selenastraceae</taxon>
        <taxon>Monoraphidium</taxon>
    </lineage>
</organism>
<dbReference type="PANTHER" id="PTHR43727:SF3">
    <property type="entry name" value="GROUP IV DECARBOXYLASE"/>
    <property type="match status" value="1"/>
</dbReference>
<dbReference type="PANTHER" id="PTHR43727">
    <property type="entry name" value="DIAMINOPIMELATE DECARBOXYLASE"/>
    <property type="match status" value="1"/>
</dbReference>
<protein>
    <submittedName>
        <fullName evidence="6">Diaminopimelate decarboxylase</fullName>
        <ecNumber evidence="6">4.1.1.20</ecNumber>
    </submittedName>
</protein>
<feature type="domain" description="Orn/DAP/Arg decarboxylase 2 N-terminal" evidence="5">
    <location>
        <begin position="76"/>
        <end position="239"/>
    </location>
</feature>
<dbReference type="EC" id="4.1.1.20" evidence="6"/>
<evidence type="ECO:0000313" key="6">
    <source>
        <dbReference type="EMBL" id="KIZ00782.1"/>
    </source>
</evidence>
<evidence type="ECO:0000256" key="1">
    <source>
        <dbReference type="ARBA" id="ARBA00001933"/>
    </source>
</evidence>
<dbReference type="InterPro" id="IPR009006">
    <property type="entry name" value="Ala_racemase/Decarboxylase_C"/>
</dbReference>
<dbReference type="Proteomes" id="UP000054498">
    <property type="component" value="Unassembled WGS sequence"/>
</dbReference>
<dbReference type="SUPFAM" id="SSF51419">
    <property type="entry name" value="PLP-binding barrel"/>
    <property type="match status" value="1"/>
</dbReference>
<dbReference type="InterPro" id="IPR002433">
    <property type="entry name" value="Orn_de-COase"/>
</dbReference>
<dbReference type="GO" id="GO:0033387">
    <property type="term" value="P:putrescine biosynthetic process from arginine, via ornithine"/>
    <property type="evidence" value="ECO:0007669"/>
    <property type="project" value="UniProtKB-UniPathway"/>
</dbReference>
<feature type="region of interest" description="Disordered" evidence="4">
    <location>
        <begin position="320"/>
        <end position="347"/>
    </location>
</feature>
<dbReference type="STRING" id="145388.A0A0D2MJI8"/>
<accession>A0A0D2MJI8</accession>
<name>A0A0D2MJI8_9CHLO</name>
<proteinExistence type="predicted"/>
<evidence type="ECO:0000256" key="2">
    <source>
        <dbReference type="ARBA" id="ARBA00022898"/>
    </source>
</evidence>
<dbReference type="OrthoDB" id="5034579at2759"/>